<comment type="caution">
    <text evidence="10">The sequence shown here is derived from an EMBL/GenBank/DDBJ whole genome shotgun (WGS) entry which is preliminary data.</text>
</comment>
<keyword evidence="11" id="KW-1185">Reference proteome</keyword>
<keyword evidence="6 8" id="KW-0472">Membrane</keyword>
<feature type="transmembrane region" description="Helical" evidence="8">
    <location>
        <begin position="6"/>
        <end position="23"/>
    </location>
</feature>
<dbReference type="RefSeq" id="WP_197170713.1">
    <property type="nucleotide sequence ID" value="NZ_SJPY01000001.1"/>
</dbReference>
<feature type="transmembrane region" description="Helical" evidence="8">
    <location>
        <begin position="402"/>
        <end position="423"/>
    </location>
</feature>
<evidence type="ECO:0000256" key="7">
    <source>
        <dbReference type="RuleBase" id="RU000320"/>
    </source>
</evidence>
<dbReference type="GO" id="GO:0042773">
    <property type="term" value="P:ATP synthesis coupled electron transport"/>
    <property type="evidence" value="ECO:0007669"/>
    <property type="project" value="InterPro"/>
</dbReference>
<comment type="similarity">
    <text evidence="2">Belongs to the CPA3 antiporters (TC 2.A.63) subunit D family.</text>
</comment>
<dbReference type="EMBL" id="SJPY01000001">
    <property type="protein sequence ID" value="TWU45022.1"/>
    <property type="molecule type" value="Genomic_DNA"/>
</dbReference>
<accession>A0A5C6E7U1</accession>
<feature type="transmembrane region" description="Helical" evidence="8">
    <location>
        <begin position="368"/>
        <end position="390"/>
    </location>
</feature>
<keyword evidence="5 8" id="KW-1133">Transmembrane helix</keyword>
<evidence type="ECO:0000259" key="9">
    <source>
        <dbReference type="Pfam" id="PF00361"/>
    </source>
</evidence>
<evidence type="ECO:0000256" key="8">
    <source>
        <dbReference type="SAM" id="Phobius"/>
    </source>
</evidence>
<protein>
    <submittedName>
        <fullName evidence="10">Na(+)/H(+) antiporter subunit D</fullName>
    </submittedName>
</protein>
<feature type="transmembrane region" description="Helical" evidence="8">
    <location>
        <begin position="327"/>
        <end position="347"/>
    </location>
</feature>
<sequence length="504" mass="54490">MNLLLIFPIVIPLATMAILLLAWKSLRIQRVLGVAGSLLSLVAATTLLIAVREHGILVLNVGDWPAPFGITLVADLLSSIMVMLASVMGVAVSIYAFRMIDDARADFGFYPVFHLLLMGVCGAFLTGDLFNLYVWFEVMLISSFVLMALGGERAQLEGAIKYVTLNLISSAVFLAAIGVLYAAMGTLNMADVALKLRSFHDADIASALSMLFLIAFGTKAAVFPLFFWLPASYHTPPAAVSAIFAGLLTKVGVYALIRAFTLLFVEDTEFTHTLLLVVAALTMVTGVLGAMAQNEIRRILSFHIVSQIGYMLMGLAINTTLALAGSIFYIIHHIVVKTNLFLIGGIIEHRLGSGRLDRVGGLFRTAPLLSVLFFISAMSLAGIPPLSGFFAKLTLIRSGLDAESYAIVITALGVSLLTLFSMTKIWSESFWKRSPVSDPLEQWSKNALTRQERISLYSPTVMLAAITIGIGVMAAPVMNLSIEAAEQLLNPDFYINSVLGEDAR</sequence>
<evidence type="ECO:0000313" key="10">
    <source>
        <dbReference type="EMBL" id="TWU45022.1"/>
    </source>
</evidence>
<dbReference type="PANTHER" id="PTHR42703:SF1">
    <property type="entry name" value="NA(+)_H(+) ANTIPORTER SUBUNIT D1"/>
    <property type="match status" value="1"/>
</dbReference>
<evidence type="ECO:0000256" key="2">
    <source>
        <dbReference type="ARBA" id="ARBA00005346"/>
    </source>
</evidence>
<keyword evidence="3" id="KW-1003">Cell membrane</keyword>
<feature type="transmembrane region" description="Helical" evidence="8">
    <location>
        <begin position="204"/>
        <end position="229"/>
    </location>
</feature>
<dbReference type="GO" id="GO:0005886">
    <property type="term" value="C:plasma membrane"/>
    <property type="evidence" value="ECO:0007669"/>
    <property type="project" value="UniProtKB-SubCell"/>
</dbReference>
<dbReference type="Proteomes" id="UP000315471">
    <property type="component" value="Unassembled WGS sequence"/>
</dbReference>
<feature type="transmembrane region" description="Helical" evidence="8">
    <location>
        <begin position="132"/>
        <end position="150"/>
    </location>
</feature>
<evidence type="ECO:0000256" key="5">
    <source>
        <dbReference type="ARBA" id="ARBA00022989"/>
    </source>
</evidence>
<dbReference type="Pfam" id="PF00361">
    <property type="entry name" value="Proton_antipo_M"/>
    <property type="match status" value="1"/>
</dbReference>
<dbReference type="AlphaFoldDB" id="A0A5C6E7U1"/>
<evidence type="ECO:0000256" key="6">
    <source>
        <dbReference type="ARBA" id="ARBA00023136"/>
    </source>
</evidence>
<keyword evidence="4 7" id="KW-0812">Transmembrane</keyword>
<dbReference type="InterPro" id="IPR001750">
    <property type="entry name" value="ND/Mrp_TM"/>
</dbReference>
<feature type="transmembrane region" description="Helical" evidence="8">
    <location>
        <begin position="107"/>
        <end position="126"/>
    </location>
</feature>
<feature type="transmembrane region" description="Helical" evidence="8">
    <location>
        <begin position="162"/>
        <end position="184"/>
    </location>
</feature>
<evidence type="ECO:0000256" key="4">
    <source>
        <dbReference type="ARBA" id="ARBA00022692"/>
    </source>
</evidence>
<evidence type="ECO:0000313" key="11">
    <source>
        <dbReference type="Proteomes" id="UP000315471"/>
    </source>
</evidence>
<dbReference type="PRINTS" id="PR01437">
    <property type="entry name" value="NUOXDRDTASE4"/>
</dbReference>
<proteinExistence type="inferred from homology"/>
<dbReference type="PANTHER" id="PTHR42703">
    <property type="entry name" value="NADH DEHYDROGENASE"/>
    <property type="match status" value="1"/>
</dbReference>
<evidence type="ECO:0000256" key="1">
    <source>
        <dbReference type="ARBA" id="ARBA00004651"/>
    </source>
</evidence>
<dbReference type="InterPro" id="IPR003918">
    <property type="entry name" value="NADH_UbQ_OxRdtase"/>
</dbReference>
<feature type="domain" description="NADH:quinone oxidoreductase/Mrp antiporter transmembrane" evidence="9">
    <location>
        <begin position="127"/>
        <end position="418"/>
    </location>
</feature>
<evidence type="ECO:0000256" key="3">
    <source>
        <dbReference type="ARBA" id="ARBA00022475"/>
    </source>
</evidence>
<dbReference type="GO" id="GO:0008137">
    <property type="term" value="F:NADH dehydrogenase (ubiquinone) activity"/>
    <property type="evidence" value="ECO:0007669"/>
    <property type="project" value="InterPro"/>
</dbReference>
<feature type="transmembrane region" description="Helical" evidence="8">
    <location>
        <begin position="30"/>
        <end position="50"/>
    </location>
</feature>
<name>A0A5C6E7U1_9BACT</name>
<gene>
    <name evidence="10" type="primary">mrpD_1</name>
    <name evidence="10" type="ORF">Q31b_01930</name>
</gene>
<feature type="transmembrane region" description="Helical" evidence="8">
    <location>
        <begin position="454"/>
        <end position="478"/>
    </location>
</feature>
<dbReference type="InterPro" id="IPR050586">
    <property type="entry name" value="CPA3_Na-H_Antiporter_D"/>
</dbReference>
<feature type="transmembrane region" description="Helical" evidence="8">
    <location>
        <begin position="241"/>
        <end position="264"/>
    </location>
</feature>
<organism evidence="10 11">
    <name type="scientific">Novipirellula aureliae</name>
    <dbReference type="NCBI Taxonomy" id="2527966"/>
    <lineage>
        <taxon>Bacteria</taxon>
        <taxon>Pseudomonadati</taxon>
        <taxon>Planctomycetota</taxon>
        <taxon>Planctomycetia</taxon>
        <taxon>Pirellulales</taxon>
        <taxon>Pirellulaceae</taxon>
        <taxon>Novipirellula</taxon>
    </lineage>
</organism>
<comment type="subcellular location">
    <subcellularLocation>
        <location evidence="1">Cell membrane</location>
        <topology evidence="1">Multi-pass membrane protein</topology>
    </subcellularLocation>
    <subcellularLocation>
        <location evidence="7">Membrane</location>
        <topology evidence="7">Multi-pass membrane protein</topology>
    </subcellularLocation>
</comment>
<feature type="transmembrane region" description="Helical" evidence="8">
    <location>
        <begin position="270"/>
        <end position="292"/>
    </location>
</feature>
<feature type="transmembrane region" description="Helical" evidence="8">
    <location>
        <begin position="299"/>
        <end position="321"/>
    </location>
</feature>
<feature type="transmembrane region" description="Helical" evidence="8">
    <location>
        <begin position="70"/>
        <end position="95"/>
    </location>
</feature>
<dbReference type="NCBIfam" id="NF009306">
    <property type="entry name" value="PRK12663.1"/>
    <property type="match status" value="1"/>
</dbReference>
<reference evidence="10 11" key="1">
    <citation type="submission" date="2019-02" db="EMBL/GenBank/DDBJ databases">
        <title>Deep-cultivation of Planctomycetes and their phenomic and genomic characterization uncovers novel biology.</title>
        <authorList>
            <person name="Wiegand S."/>
            <person name="Jogler M."/>
            <person name="Boedeker C."/>
            <person name="Pinto D."/>
            <person name="Vollmers J."/>
            <person name="Rivas-Marin E."/>
            <person name="Kohn T."/>
            <person name="Peeters S.H."/>
            <person name="Heuer A."/>
            <person name="Rast P."/>
            <person name="Oberbeckmann S."/>
            <person name="Bunk B."/>
            <person name="Jeske O."/>
            <person name="Meyerdierks A."/>
            <person name="Storesund J.E."/>
            <person name="Kallscheuer N."/>
            <person name="Luecker S."/>
            <person name="Lage O.M."/>
            <person name="Pohl T."/>
            <person name="Merkel B.J."/>
            <person name="Hornburger P."/>
            <person name="Mueller R.-W."/>
            <person name="Bruemmer F."/>
            <person name="Labrenz M."/>
            <person name="Spormann A.M."/>
            <person name="Op Den Camp H."/>
            <person name="Overmann J."/>
            <person name="Amann R."/>
            <person name="Jetten M.S.M."/>
            <person name="Mascher T."/>
            <person name="Medema M.H."/>
            <person name="Devos D.P."/>
            <person name="Kaster A.-K."/>
            <person name="Ovreas L."/>
            <person name="Rohde M."/>
            <person name="Galperin M.Y."/>
            <person name="Jogler C."/>
        </authorList>
    </citation>
    <scope>NUCLEOTIDE SEQUENCE [LARGE SCALE GENOMIC DNA]</scope>
    <source>
        <strain evidence="10 11">Q31b</strain>
    </source>
</reference>